<reference evidence="5" key="1">
    <citation type="submission" date="2022-11" db="UniProtKB">
        <authorList>
            <consortium name="WormBaseParasite"/>
        </authorList>
    </citation>
    <scope>IDENTIFICATION</scope>
</reference>
<evidence type="ECO:0000256" key="2">
    <source>
        <dbReference type="SAM" id="MobiDB-lite"/>
    </source>
</evidence>
<evidence type="ECO:0000313" key="4">
    <source>
        <dbReference type="Proteomes" id="UP000887574"/>
    </source>
</evidence>
<dbReference type="InterPro" id="IPR009057">
    <property type="entry name" value="Homeodomain-like_sf"/>
</dbReference>
<dbReference type="WBParaSite" id="jg4948">
    <property type="protein sequence ID" value="jg4948"/>
    <property type="gene ID" value="jg4948"/>
</dbReference>
<dbReference type="PANTHER" id="PTHR16124">
    <property type="entry name" value="MIS18-BINDING PROTEIN 1"/>
    <property type="match status" value="1"/>
</dbReference>
<dbReference type="InterPro" id="IPR001005">
    <property type="entry name" value="SANT/Myb"/>
</dbReference>
<feature type="domain" description="Myb-like" evidence="3">
    <location>
        <begin position="390"/>
        <end position="447"/>
    </location>
</feature>
<dbReference type="PANTHER" id="PTHR16124:SF3">
    <property type="entry name" value="MIS18-BINDING PROTEIN 1"/>
    <property type="match status" value="1"/>
</dbReference>
<proteinExistence type="predicted"/>
<name>A0A915EE99_9BILA</name>
<feature type="compositionally biased region" description="Basic and acidic residues" evidence="2">
    <location>
        <begin position="616"/>
        <end position="626"/>
    </location>
</feature>
<dbReference type="PROSITE" id="PS50090">
    <property type="entry name" value="MYB_LIKE"/>
    <property type="match status" value="2"/>
</dbReference>
<feature type="compositionally biased region" description="Basic residues" evidence="2">
    <location>
        <begin position="378"/>
        <end position="395"/>
    </location>
</feature>
<keyword evidence="4" id="KW-1185">Reference proteome</keyword>
<dbReference type="AlphaFoldDB" id="A0A915EE99"/>
<feature type="compositionally biased region" description="Basic and acidic residues" evidence="2">
    <location>
        <begin position="279"/>
        <end position="301"/>
    </location>
</feature>
<evidence type="ECO:0000313" key="5">
    <source>
        <dbReference type="WBParaSite" id="jg4948"/>
    </source>
</evidence>
<dbReference type="SMART" id="SM00717">
    <property type="entry name" value="SANT"/>
    <property type="match status" value="2"/>
</dbReference>
<feature type="region of interest" description="Disordered" evidence="2">
    <location>
        <begin position="595"/>
        <end position="626"/>
    </location>
</feature>
<dbReference type="Proteomes" id="UP000887574">
    <property type="component" value="Unplaced"/>
</dbReference>
<organism evidence="4 5">
    <name type="scientific">Ditylenchus dipsaci</name>
    <dbReference type="NCBI Taxonomy" id="166011"/>
    <lineage>
        <taxon>Eukaryota</taxon>
        <taxon>Metazoa</taxon>
        <taxon>Ecdysozoa</taxon>
        <taxon>Nematoda</taxon>
        <taxon>Chromadorea</taxon>
        <taxon>Rhabditida</taxon>
        <taxon>Tylenchina</taxon>
        <taxon>Tylenchomorpha</taxon>
        <taxon>Sphaerularioidea</taxon>
        <taxon>Anguinidae</taxon>
        <taxon>Anguininae</taxon>
        <taxon>Ditylenchus</taxon>
    </lineage>
</organism>
<dbReference type="GO" id="GO:0005634">
    <property type="term" value="C:nucleus"/>
    <property type="evidence" value="ECO:0007669"/>
    <property type="project" value="UniProtKB-SubCell"/>
</dbReference>
<dbReference type="SUPFAM" id="SSF46689">
    <property type="entry name" value="Homeodomain-like"/>
    <property type="match status" value="1"/>
</dbReference>
<dbReference type="Gene3D" id="1.10.10.60">
    <property type="entry name" value="Homeodomain-like"/>
    <property type="match status" value="2"/>
</dbReference>
<feature type="domain" description="Myb-like" evidence="3">
    <location>
        <begin position="540"/>
        <end position="595"/>
    </location>
</feature>
<accession>A0A915EE99</accession>
<evidence type="ECO:0000256" key="1">
    <source>
        <dbReference type="ARBA" id="ARBA00004123"/>
    </source>
</evidence>
<comment type="subcellular location">
    <subcellularLocation>
        <location evidence="1">Nucleus</location>
    </subcellularLocation>
</comment>
<sequence length="662" mass="75097">MRRSISAYPSQSKQIQREKISQPAIELKFWVFRLYDNNPKKYVYKATAISSPIVDCLSEKRLITDTKREYCLKGSMDVDQAIVFNYSEEIISAFRNGFPTDWKNLLRQEHKRLHSTVAKRVSNNLAGFPFTVLTNLANFNPGSVASKLPKCDGAKIADNFVSPKSFPKAHSPSPQPTPMNVVCKVNIKKQITSASPNDGLRVSKRSGRVIKQPLQGWMGERIVYDMDGNPIEAHSITTKEEDRPDVSNNLAAICDGLGVGRVEPSRQAQRRSTQPMLARELEKKRRSSKDGGGKQKKKLVDYSDSEDSFLDFVDRVQLSLSPEPRKYSGNKSLLEVDTPIPLKHNLKNRRAIFSPSPQRSDSSEHGSERESEDEPNPKKKRKRDSRRTKKGKSKPNRWSEEEIKRLQIALGAASASKHKIDWRVISRCVSGGERSANECQKQAEKLNLKKISNKNQKPIVKKKKAQNIFGSDSDSESETSSDDSYLARLDNILISPDAPTNTIVKRVVKKKAKDDEEEVQVAYIVEQPDSAKKKEPVVNKNKRWTAEETQRLKNALNLAVNPQTEQDWEVIAKAIANQKTQRTGQACREQAQKIKWKPPTMQHVSKPVYDSPDEPSCSKDSPDKKEKEAWLMLTSLEAETKMSPFLNWTQTTHYWRLSTTPR</sequence>
<feature type="region of interest" description="Disordered" evidence="2">
    <location>
        <begin position="461"/>
        <end position="482"/>
    </location>
</feature>
<feature type="region of interest" description="Disordered" evidence="2">
    <location>
        <begin position="264"/>
        <end position="301"/>
    </location>
</feature>
<protein>
    <submittedName>
        <fullName evidence="5">Myb-like domain-containing protein</fullName>
    </submittedName>
</protein>
<dbReference type="GO" id="GO:0000775">
    <property type="term" value="C:chromosome, centromeric region"/>
    <property type="evidence" value="ECO:0007669"/>
    <property type="project" value="TreeGrafter"/>
</dbReference>
<dbReference type="Pfam" id="PF09133">
    <property type="entry name" value="SANTA"/>
    <property type="match status" value="1"/>
</dbReference>
<dbReference type="CDD" id="cd00167">
    <property type="entry name" value="SANT"/>
    <property type="match status" value="2"/>
</dbReference>
<dbReference type="InterPro" id="IPR039110">
    <property type="entry name" value="KNL2-like"/>
</dbReference>
<evidence type="ECO:0000259" key="3">
    <source>
        <dbReference type="PROSITE" id="PS50090"/>
    </source>
</evidence>
<feature type="region of interest" description="Disordered" evidence="2">
    <location>
        <begin position="346"/>
        <end position="402"/>
    </location>
</feature>
<dbReference type="InterPro" id="IPR015216">
    <property type="entry name" value="SANTA"/>
</dbReference>
<feature type="compositionally biased region" description="Polar residues" evidence="2">
    <location>
        <begin position="266"/>
        <end position="275"/>
    </location>
</feature>